<dbReference type="Gene3D" id="1.25.40.440">
    <property type="entry name" value="Nucleoporin, helical domain, central subdomain"/>
    <property type="match status" value="1"/>
</dbReference>
<keyword evidence="5" id="KW-0813">Transport</keyword>
<dbReference type="GO" id="GO:0017056">
    <property type="term" value="F:structural constituent of nuclear pore"/>
    <property type="evidence" value="ECO:0007669"/>
    <property type="project" value="InterPro"/>
</dbReference>
<keyword evidence="8" id="KW-0811">Translocation</keyword>
<evidence type="ECO:0000313" key="16">
    <source>
        <dbReference type="Proteomes" id="UP000799439"/>
    </source>
</evidence>
<dbReference type="FunFam" id="1.25.40.450:FF:000002">
    <property type="entry name" value="Putative non-repetitive nucleoporin"/>
    <property type="match status" value="1"/>
</dbReference>
<dbReference type="FunFam" id="1.20.58.1780:FF:000003">
    <property type="entry name" value="Non-repetitive nucleoporin, putative"/>
    <property type="match status" value="1"/>
</dbReference>
<keyword evidence="9" id="KW-0906">Nuclear pore complex</keyword>
<accession>A0A9P4MHJ4</accession>
<comment type="similarity">
    <text evidence="4">Belongs to the non-repetitive/WGA-negative nucleoporin family.</text>
</comment>
<dbReference type="OrthoDB" id="338970at2759"/>
<dbReference type="InterPro" id="IPR014908">
    <property type="entry name" value="Nucleoporin_Nup133/Nup155_N"/>
</dbReference>
<keyword evidence="10" id="KW-0472">Membrane</keyword>
<gene>
    <name evidence="15" type="ORF">K461DRAFT_278109</name>
</gene>
<dbReference type="GO" id="GO:0051292">
    <property type="term" value="P:nuclear pore complex assembly"/>
    <property type="evidence" value="ECO:0007669"/>
    <property type="project" value="UniProtKB-ARBA"/>
</dbReference>
<evidence type="ECO:0000256" key="2">
    <source>
        <dbReference type="ARBA" id="ARBA00004567"/>
    </source>
</evidence>
<feature type="domain" description="Nucleoporin Nup133/Nup155-like C-terminal" evidence="13">
    <location>
        <begin position="677"/>
        <end position="1342"/>
    </location>
</feature>
<evidence type="ECO:0000256" key="10">
    <source>
        <dbReference type="ARBA" id="ARBA00023136"/>
    </source>
</evidence>
<dbReference type="InterPro" id="IPR042533">
    <property type="entry name" value="Nucleoporin_Nup155_C_1"/>
</dbReference>
<evidence type="ECO:0000256" key="7">
    <source>
        <dbReference type="ARBA" id="ARBA00022927"/>
    </source>
</evidence>
<dbReference type="GO" id="GO:0006405">
    <property type="term" value="P:RNA export from nucleus"/>
    <property type="evidence" value="ECO:0007669"/>
    <property type="project" value="TreeGrafter"/>
</dbReference>
<dbReference type="FunFam" id="1.25.40.440:FF:000001">
    <property type="entry name" value="Nuclear pore complex subunit"/>
    <property type="match status" value="1"/>
</dbReference>
<reference evidence="15" key="1">
    <citation type="journal article" date="2020" name="Stud. Mycol.">
        <title>101 Dothideomycetes genomes: a test case for predicting lifestyles and emergence of pathogens.</title>
        <authorList>
            <person name="Haridas S."/>
            <person name="Albert R."/>
            <person name="Binder M."/>
            <person name="Bloem J."/>
            <person name="Labutti K."/>
            <person name="Salamov A."/>
            <person name="Andreopoulos B."/>
            <person name="Baker S."/>
            <person name="Barry K."/>
            <person name="Bills G."/>
            <person name="Bluhm B."/>
            <person name="Cannon C."/>
            <person name="Castanera R."/>
            <person name="Culley D."/>
            <person name="Daum C."/>
            <person name="Ezra D."/>
            <person name="Gonzalez J."/>
            <person name="Henrissat B."/>
            <person name="Kuo A."/>
            <person name="Liang C."/>
            <person name="Lipzen A."/>
            <person name="Lutzoni F."/>
            <person name="Magnuson J."/>
            <person name="Mondo S."/>
            <person name="Nolan M."/>
            <person name="Ohm R."/>
            <person name="Pangilinan J."/>
            <person name="Park H.-J."/>
            <person name="Ramirez L."/>
            <person name="Alfaro M."/>
            <person name="Sun H."/>
            <person name="Tritt A."/>
            <person name="Yoshinaga Y."/>
            <person name="Zwiers L.-H."/>
            <person name="Turgeon B."/>
            <person name="Goodwin S."/>
            <person name="Spatafora J."/>
            <person name="Crous P."/>
            <person name="Grigoriev I."/>
        </authorList>
    </citation>
    <scope>NUCLEOTIDE SEQUENCE</scope>
    <source>
        <strain evidence="15">CBS 260.36</strain>
    </source>
</reference>
<feature type="region of interest" description="Disordered" evidence="12">
    <location>
        <begin position="414"/>
        <end position="446"/>
    </location>
</feature>
<dbReference type="InterPro" id="IPR007187">
    <property type="entry name" value="Nucleoporin_Nup133/Nup155_C"/>
</dbReference>
<evidence type="ECO:0000256" key="4">
    <source>
        <dbReference type="ARBA" id="ARBA00007373"/>
    </source>
</evidence>
<sequence length="1373" mass="150896">MSFTNTQTATPQRKLPGGFIQTPAPSQRPSQPSIFRSNSSSTLGRGRQASSGGALQPPAQNVSQQQAELPAPSLSPVAIGAKTVGEALAGEGRYPELESYVGQGYSAEYDLLDNSAWAPFQKVKNYDIPEQIFEQANQSQVATALGLFAEINHAFITIDSSLYLWDYTHPNPELIGYEDNNYLITSVALVKPRPGVFVPAITHLLVVATQVEILLIGVATTANPAGGKDVELYSTRMSVPIKGISCSQITYSPKTGRIFFGGRSNEDVWELTYQQEERWFKSRCDKVNHTRTGNAITDVVSYFSASPNSEHIKQMVIDDTRDLLYTLSNKSTIRVYHMKSGSAFAFALQRPFSSLLSNIGHMVPRTDLLTPTTQVISISPITATESSRLSLQLLTSTGCRLFLSATSGSYYPTNSSTAPTSMQVHHVKFPPKDPSAPSTAPSNQSGAVVPYNSGSGIVDTNSRALTPTVLGSRFAPGSLIIVMKYPNDSQGERLFLCAPDSGQIKLPKDPSLPTKFPETAQWIHFGMPVQDIGLATEPFAAAKTPLGFANELAVQFDSTTTEIAILSSSGIHTIRRRRLVDILAAAIRYGGDNDGREAEMKKFIRLYGRSEAAAAALAVACGQGSDVTSDERIAQVTEPEVVEFAREMFVQHGGRPTFNENSALDNAVPSVDNVRTSPRHDGISLYLARLVRSIWQAPVCIELATPGGGLQINSTFPLIKLQNIQRSLTSLQEFLDKNKNSIEGLGGPEALGRVSSKQEEVTLQAEHRAMNSMVQLIANIIEGIAFVLVLFDEKVNEIILSLPEQSRQRVKQLTFEQLFSASDARDLAKELVKAIVNRNIASGSNVDTVADALRRRCGSFCSADDVVIFKAQEQVKRASEAGSNSEHGRVLLNESLRLFKRVAGSLSTEHLQWAVEQYNQLQFYAGAIQLCLDVAQESDRANRALSWLRDNSPADDPRKEAFEKRRATYDLIFAIMGQMDAVLADAEGTPEGPSHLLATRNAEAYSVINSSPDEVFQTTLYDHYLENAQASRLLDLSSPFVVPYLRRRMTHSPEAADLLWRYYAHQSAHLDAASVQLLLAKSSFDLPLTTRIEYLSRARTSASIRSTSSLISTSTQSRHSLLREISDLLDVATIQDDILQRMKSEPRLSETRRPQVLKHLDGGILGVDDLFNQYADQAGYYDICICIYAVADHRNASDIASTWKAMIEQTHGQAEASGDIAPWEAVASKVRTLGTRLRLGEAVFPVPVLLPMLERYALEYQRGTGPRNWVSDLFVELEVPFETLVAVVESLWHSAEAPFTGRKRAPLAVELLHLITGWAKESERRGERRLFGGDETADSVEELLGLLARSGELEADQRRALEQLRARVSVARR</sequence>
<organism evidence="15 16">
    <name type="scientific">Myriangium duriaei CBS 260.36</name>
    <dbReference type="NCBI Taxonomy" id="1168546"/>
    <lineage>
        <taxon>Eukaryota</taxon>
        <taxon>Fungi</taxon>
        <taxon>Dikarya</taxon>
        <taxon>Ascomycota</taxon>
        <taxon>Pezizomycotina</taxon>
        <taxon>Dothideomycetes</taxon>
        <taxon>Dothideomycetidae</taxon>
        <taxon>Myriangiales</taxon>
        <taxon>Myriangiaceae</taxon>
        <taxon>Myriangium</taxon>
    </lineage>
</organism>
<feature type="compositionally biased region" description="Polar residues" evidence="12">
    <location>
        <begin position="414"/>
        <end position="423"/>
    </location>
</feature>
<dbReference type="InterPro" id="IPR042537">
    <property type="entry name" value="Nucleoporin_Nup155_C_2"/>
</dbReference>
<dbReference type="InterPro" id="IPR036322">
    <property type="entry name" value="WD40_repeat_dom_sf"/>
</dbReference>
<evidence type="ECO:0000256" key="1">
    <source>
        <dbReference type="ARBA" id="ARBA00004335"/>
    </source>
</evidence>
<keyword evidence="6" id="KW-0509">mRNA transport</keyword>
<dbReference type="GO" id="GO:0051028">
    <property type="term" value="P:mRNA transport"/>
    <property type="evidence" value="ECO:0007669"/>
    <property type="project" value="UniProtKB-KW"/>
</dbReference>
<evidence type="ECO:0000256" key="3">
    <source>
        <dbReference type="ARBA" id="ARBA00004620"/>
    </source>
</evidence>
<dbReference type="InterPro" id="IPR004870">
    <property type="entry name" value="Nucleoporin_Nup155"/>
</dbReference>
<keyword evidence="16" id="KW-1185">Reference proteome</keyword>
<evidence type="ECO:0000313" key="15">
    <source>
        <dbReference type="EMBL" id="KAF2153282.1"/>
    </source>
</evidence>
<evidence type="ECO:0000259" key="14">
    <source>
        <dbReference type="Pfam" id="PF08801"/>
    </source>
</evidence>
<feature type="compositionally biased region" description="Polar residues" evidence="12">
    <location>
        <begin position="436"/>
        <end position="446"/>
    </location>
</feature>
<dbReference type="Gene3D" id="1.25.40.450">
    <property type="entry name" value="Nucleoporin, helical domain, N-terminal subdomain"/>
    <property type="match status" value="1"/>
</dbReference>
<dbReference type="Gene3D" id="1.20.58.1780">
    <property type="match status" value="1"/>
</dbReference>
<dbReference type="GO" id="GO:0000972">
    <property type="term" value="P:transcription-dependent tethering of RNA polymerase II gene DNA at nuclear periphery"/>
    <property type="evidence" value="ECO:0007669"/>
    <property type="project" value="TreeGrafter"/>
</dbReference>
<dbReference type="Pfam" id="PF08801">
    <property type="entry name" value="Nucleoporin_N"/>
    <property type="match status" value="1"/>
</dbReference>
<dbReference type="PANTHER" id="PTHR10350:SF6">
    <property type="entry name" value="NUCLEAR PORE COMPLEX PROTEIN NUP155"/>
    <property type="match status" value="1"/>
</dbReference>
<protein>
    <submittedName>
        <fullName evidence="15">Non-repetitive nucleoporin</fullName>
    </submittedName>
</protein>
<evidence type="ECO:0000256" key="12">
    <source>
        <dbReference type="SAM" id="MobiDB-lite"/>
    </source>
</evidence>
<dbReference type="Gene3D" id="1.20.120.1880">
    <property type="entry name" value="Nucleoporin, helical C-terminal domain"/>
    <property type="match status" value="1"/>
</dbReference>
<keyword evidence="7" id="KW-0653">Protein transport</keyword>
<evidence type="ECO:0000259" key="13">
    <source>
        <dbReference type="Pfam" id="PF03177"/>
    </source>
</evidence>
<feature type="domain" description="Nucleoporin Nup133/Nup155-like N-terminal" evidence="14">
    <location>
        <begin position="117"/>
        <end position="572"/>
    </location>
</feature>
<dbReference type="Pfam" id="PF03177">
    <property type="entry name" value="Nucleoporin_C"/>
    <property type="match status" value="1"/>
</dbReference>
<dbReference type="GO" id="GO:0044611">
    <property type="term" value="C:nuclear pore inner ring"/>
    <property type="evidence" value="ECO:0007669"/>
    <property type="project" value="TreeGrafter"/>
</dbReference>
<keyword evidence="11" id="KW-0539">Nucleus</keyword>
<dbReference type="GO" id="GO:0031965">
    <property type="term" value="C:nuclear membrane"/>
    <property type="evidence" value="ECO:0007669"/>
    <property type="project" value="UniProtKB-SubCell"/>
</dbReference>
<dbReference type="Proteomes" id="UP000799439">
    <property type="component" value="Unassembled WGS sequence"/>
</dbReference>
<evidence type="ECO:0000256" key="5">
    <source>
        <dbReference type="ARBA" id="ARBA00022448"/>
    </source>
</evidence>
<dbReference type="InterPro" id="IPR042538">
    <property type="entry name" value="Nucleoporin_Nup155_C_3"/>
</dbReference>
<dbReference type="GO" id="GO:0006606">
    <property type="term" value="P:protein import into nucleus"/>
    <property type="evidence" value="ECO:0007669"/>
    <property type="project" value="TreeGrafter"/>
</dbReference>
<evidence type="ECO:0000256" key="6">
    <source>
        <dbReference type="ARBA" id="ARBA00022816"/>
    </source>
</evidence>
<feature type="region of interest" description="Disordered" evidence="12">
    <location>
        <begin position="1"/>
        <end position="74"/>
    </location>
</feature>
<feature type="compositionally biased region" description="Polar residues" evidence="12">
    <location>
        <begin position="23"/>
        <end position="67"/>
    </location>
</feature>
<dbReference type="SUPFAM" id="SSF50978">
    <property type="entry name" value="WD40 repeat-like"/>
    <property type="match status" value="1"/>
</dbReference>
<dbReference type="EMBL" id="ML996085">
    <property type="protein sequence ID" value="KAF2153282.1"/>
    <property type="molecule type" value="Genomic_DNA"/>
</dbReference>
<evidence type="ECO:0000256" key="9">
    <source>
        <dbReference type="ARBA" id="ARBA00023132"/>
    </source>
</evidence>
<name>A0A9P4MHJ4_9PEZI</name>
<evidence type="ECO:0000256" key="8">
    <source>
        <dbReference type="ARBA" id="ARBA00023010"/>
    </source>
</evidence>
<comment type="subcellular location">
    <subcellularLocation>
        <location evidence="1">Nucleus membrane</location>
        <topology evidence="1">Peripheral membrane protein</topology>
        <orientation evidence="1">Cytoplasmic side</orientation>
    </subcellularLocation>
    <subcellularLocation>
        <location evidence="3">Nucleus membrane</location>
        <topology evidence="3">Peripheral membrane protein</topology>
        <orientation evidence="3">Nucleoplasmic side</orientation>
    </subcellularLocation>
    <subcellularLocation>
        <location evidence="2">Nucleus</location>
        <location evidence="2">Nuclear pore complex</location>
    </subcellularLocation>
</comment>
<evidence type="ECO:0000256" key="11">
    <source>
        <dbReference type="ARBA" id="ARBA00023242"/>
    </source>
</evidence>
<dbReference type="GO" id="GO:0036228">
    <property type="term" value="P:protein localization to nuclear inner membrane"/>
    <property type="evidence" value="ECO:0007669"/>
    <property type="project" value="TreeGrafter"/>
</dbReference>
<proteinExistence type="inferred from homology"/>
<dbReference type="PANTHER" id="PTHR10350">
    <property type="entry name" value="NUCLEAR PORE COMPLEX PROTEIN NUP155"/>
    <property type="match status" value="1"/>
</dbReference>
<feature type="compositionally biased region" description="Polar residues" evidence="12">
    <location>
        <begin position="1"/>
        <end position="11"/>
    </location>
</feature>
<comment type="caution">
    <text evidence="15">The sequence shown here is derived from an EMBL/GenBank/DDBJ whole genome shotgun (WGS) entry which is preliminary data.</text>
</comment>